<dbReference type="Proteomes" id="UP000324222">
    <property type="component" value="Unassembled WGS sequence"/>
</dbReference>
<sequence>MSLDISTKYDTEGSLATATKIKIAETFKIGISSKDVVASYNDWSTSFEAVS</sequence>
<keyword evidence="2" id="KW-1185">Reference proteome</keyword>
<gene>
    <name evidence="1" type="ORF">E2C01_086083</name>
</gene>
<dbReference type="EMBL" id="VSRR010086470">
    <property type="protein sequence ID" value="MPC91070.1"/>
    <property type="molecule type" value="Genomic_DNA"/>
</dbReference>
<name>A0A5B7J2U2_PORTR</name>
<evidence type="ECO:0000313" key="1">
    <source>
        <dbReference type="EMBL" id="MPC91070.1"/>
    </source>
</evidence>
<dbReference type="AlphaFoldDB" id="A0A5B7J2U2"/>
<reference evidence="1 2" key="1">
    <citation type="submission" date="2019-05" db="EMBL/GenBank/DDBJ databases">
        <title>Another draft genome of Portunus trituberculatus and its Hox gene families provides insights of decapod evolution.</title>
        <authorList>
            <person name="Jeong J.-H."/>
            <person name="Song I."/>
            <person name="Kim S."/>
            <person name="Choi T."/>
            <person name="Kim D."/>
            <person name="Ryu S."/>
            <person name="Kim W."/>
        </authorList>
    </citation>
    <scope>NUCLEOTIDE SEQUENCE [LARGE SCALE GENOMIC DNA]</scope>
    <source>
        <tissue evidence="1">Muscle</tissue>
    </source>
</reference>
<evidence type="ECO:0000313" key="2">
    <source>
        <dbReference type="Proteomes" id="UP000324222"/>
    </source>
</evidence>
<dbReference type="OrthoDB" id="10039245at2759"/>
<organism evidence="1 2">
    <name type="scientific">Portunus trituberculatus</name>
    <name type="common">Swimming crab</name>
    <name type="synonym">Neptunus trituberculatus</name>
    <dbReference type="NCBI Taxonomy" id="210409"/>
    <lineage>
        <taxon>Eukaryota</taxon>
        <taxon>Metazoa</taxon>
        <taxon>Ecdysozoa</taxon>
        <taxon>Arthropoda</taxon>
        <taxon>Crustacea</taxon>
        <taxon>Multicrustacea</taxon>
        <taxon>Malacostraca</taxon>
        <taxon>Eumalacostraca</taxon>
        <taxon>Eucarida</taxon>
        <taxon>Decapoda</taxon>
        <taxon>Pleocyemata</taxon>
        <taxon>Brachyura</taxon>
        <taxon>Eubrachyura</taxon>
        <taxon>Portunoidea</taxon>
        <taxon>Portunidae</taxon>
        <taxon>Portuninae</taxon>
        <taxon>Portunus</taxon>
    </lineage>
</organism>
<proteinExistence type="predicted"/>
<protein>
    <submittedName>
        <fullName evidence="1">Uncharacterized protein</fullName>
    </submittedName>
</protein>
<accession>A0A5B7J2U2</accession>
<comment type="caution">
    <text evidence="1">The sequence shown here is derived from an EMBL/GenBank/DDBJ whole genome shotgun (WGS) entry which is preliminary data.</text>
</comment>